<dbReference type="PROSITE" id="PS00476">
    <property type="entry name" value="FATTY_ACID_DESATUR_1"/>
    <property type="match status" value="1"/>
</dbReference>
<evidence type="ECO:0000256" key="6">
    <source>
        <dbReference type="ARBA" id="ARBA00022723"/>
    </source>
</evidence>
<feature type="domain" description="Cytochrome b5 heme-binding" evidence="16">
    <location>
        <begin position="347"/>
        <end position="415"/>
    </location>
</feature>
<feature type="transmembrane region" description="Helical" evidence="15">
    <location>
        <begin position="71"/>
        <end position="92"/>
    </location>
</feature>
<evidence type="ECO:0000256" key="3">
    <source>
        <dbReference type="ARBA" id="ARBA00022516"/>
    </source>
</evidence>
<dbReference type="PIRSF" id="PIRSF000345">
    <property type="entry name" value="OLE1"/>
    <property type="match status" value="1"/>
</dbReference>
<dbReference type="GO" id="GO:0020037">
    <property type="term" value="F:heme binding"/>
    <property type="evidence" value="ECO:0007669"/>
    <property type="project" value="InterPro"/>
</dbReference>
<evidence type="ECO:0000313" key="18">
    <source>
        <dbReference type="Proteomes" id="UP000266861"/>
    </source>
</evidence>
<keyword evidence="5 15" id="KW-0812">Transmembrane</keyword>
<dbReference type="EMBL" id="PQFF01000089">
    <property type="protein sequence ID" value="RHZ83433.1"/>
    <property type="molecule type" value="Genomic_DNA"/>
</dbReference>
<dbReference type="GO" id="GO:0004768">
    <property type="term" value="F:stearoyl-CoA 9-desaturase activity"/>
    <property type="evidence" value="ECO:0007669"/>
    <property type="project" value="UniProtKB-UniRule"/>
</dbReference>
<keyword evidence="14" id="KW-0813">Transport</keyword>
<evidence type="ECO:0000256" key="10">
    <source>
        <dbReference type="ARBA" id="ARBA00023004"/>
    </source>
</evidence>
<name>A0A397JEN2_9GLOM</name>
<gene>
    <name evidence="17" type="ORF">Glove_94g29</name>
</gene>
<dbReference type="Pfam" id="PF00487">
    <property type="entry name" value="FA_desaturase"/>
    <property type="match status" value="1"/>
</dbReference>
<dbReference type="InterPro" id="IPR005804">
    <property type="entry name" value="FA_desaturase_dom"/>
</dbReference>
<evidence type="ECO:0000256" key="2">
    <source>
        <dbReference type="ARBA" id="ARBA00009295"/>
    </source>
</evidence>
<dbReference type="EC" id="1.14.19.1" evidence="14"/>
<dbReference type="CDD" id="cd03505">
    <property type="entry name" value="Delta9-FADS-like"/>
    <property type="match status" value="1"/>
</dbReference>
<keyword evidence="18" id="KW-1185">Reference proteome</keyword>
<comment type="similarity">
    <text evidence="2 14">Belongs to the fatty acid desaturase type 1 family.</text>
</comment>
<dbReference type="InterPro" id="IPR036400">
    <property type="entry name" value="Cyt_B5-like_heme/steroid_sf"/>
</dbReference>
<dbReference type="Pfam" id="PF00173">
    <property type="entry name" value="Cyt-b5"/>
    <property type="match status" value="1"/>
</dbReference>
<dbReference type="GO" id="GO:0005506">
    <property type="term" value="F:iron ion binding"/>
    <property type="evidence" value="ECO:0007669"/>
    <property type="project" value="TreeGrafter"/>
</dbReference>
<evidence type="ECO:0000313" key="17">
    <source>
        <dbReference type="EMBL" id="RHZ83433.1"/>
    </source>
</evidence>
<keyword evidence="8 15" id="KW-1133">Transmembrane helix</keyword>
<comment type="function">
    <text evidence="14">Stearoyl-CoA desaturase that utilizes O(2) and electrons from reduced cytochrome b5 to introduce the first double bond into saturated fatty acyl-CoA substrates.</text>
</comment>
<comment type="catalytic activity">
    <reaction evidence="14">
        <text>octadecanoyl-CoA + 2 Fe(II)-[cytochrome b5] + O2 + 2 H(+) = (9Z)-octadecenoyl-CoA + 2 Fe(III)-[cytochrome b5] + 2 H2O</text>
        <dbReference type="Rhea" id="RHEA:19721"/>
        <dbReference type="Rhea" id="RHEA-COMP:10438"/>
        <dbReference type="Rhea" id="RHEA-COMP:10439"/>
        <dbReference type="ChEBI" id="CHEBI:15377"/>
        <dbReference type="ChEBI" id="CHEBI:15378"/>
        <dbReference type="ChEBI" id="CHEBI:15379"/>
        <dbReference type="ChEBI" id="CHEBI:29033"/>
        <dbReference type="ChEBI" id="CHEBI:29034"/>
        <dbReference type="ChEBI" id="CHEBI:57387"/>
        <dbReference type="ChEBI" id="CHEBI:57394"/>
        <dbReference type="EC" id="1.14.19.1"/>
    </reaction>
</comment>
<keyword evidence="3 14" id="KW-0444">Lipid biosynthesis</keyword>
<keyword evidence="7 14" id="KW-0276">Fatty acid metabolism</keyword>
<organism evidence="17 18">
    <name type="scientific">Diversispora epigaea</name>
    <dbReference type="NCBI Taxonomy" id="1348612"/>
    <lineage>
        <taxon>Eukaryota</taxon>
        <taxon>Fungi</taxon>
        <taxon>Fungi incertae sedis</taxon>
        <taxon>Mucoromycota</taxon>
        <taxon>Glomeromycotina</taxon>
        <taxon>Glomeromycetes</taxon>
        <taxon>Diversisporales</taxon>
        <taxon>Diversisporaceae</taxon>
        <taxon>Diversispora</taxon>
    </lineage>
</organism>
<dbReference type="SMART" id="SM01117">
    <property type="entry name" value="Cyt-b5"/>
    <property type="match status" value="1"/>
</dbReference>
<feature type="transmembrane region" description="Helical" evidence="15">
    <location>
        <begin position="104"/>
        <end position="124"/>
    </location>
</feature>
<evidence type="ECO:0000256" key="12">
    <source>
        <dbReference type="ARBA" id="ARBA00023136"/>
    </source>
</evidence>
<comment type="caution">
    <text evidence="17">The sequence shown here is derived from an EMBL/GenBank/DDBJ whole genome shotgun (WGS) entry which is preliminary data.</text>
</comment>
<comment type="cofactor">
    <cofactor evidence="14">
        <name>Fe(2+)</name>
        <dbReference type="ChEBI" id="CHEBI:29033"/>
    </cofactor>
    <text evidence="14">Expected to bind 2 Fe(2+) ions per subunit.</text>
</comment>
<dbReference type="InterPro" id="IPR015876">
    <property type="entry name" value="Acyl-CoA_DS"/>
</dbReference>
<keyword evidence="9 14" id="KW-0560">Oxidoreductase</keyword>
<protein>
    <recommendedName>
        <fullName evidence="14">Acyl-CoA desaturase</fullName>
        <ecNumber evidence="14">1.14.19.1</ecNumber>
    </recommendedName>
</protein>
<evidence type="ECO:0000256" key="1">
    <source>
        <dbReference type="ARBA" id="ARBA00004141"/>
    </source>
</evidence>
<dbReference type="InterPro" id="IPR009160">
    <property type="entry name" value="Acyl-CoA_deSatase_haem/ster-bd"/>
</dbReference>
<proteinExistence type="inferred from homology"/>
<dbReference type="PROSITE" id="PS00191">
    <property type="entry name" value="CYTOCHROME_B5_1"/>
    <property type="match status" value="1"/>
</dbReference>
<dbReference type="PANTHER" id="PTHR11351:SF31">
    <property type="entry name" value="DESATURASE 1, ISOFORM A-RELATED"/>
    <property type="match status" value="1"/>
</dbReference>
<keyword evidence="13 14" id="KW-0275">Fatty acid biosynthesis</keyword>
<dbReference type="PANTHER" id="PTHR11351">
    <property type="entry name" value="ACYL-COA DESATURASE"/>
    <property type="match status" value="1"/>
</dbReference>
<dbReference type="Gene3D" id="3.10.120.10">
    <property type="entry name" value="Cytochrome b5-like heme/steroid binding domain"/>
    <property type="match status" value="1"/>
</dbReference>
<keyword evidence="10 14" id="KW-0408">Iron</keyword>
<accession>A0A397JEN2</accession>
<dbReference type="PROSITE" id="PS50255">
    <property type="entry name" value="CYTOCHROME_B5_2"/>
    <property type="match status" value="1"/>
</dbReference>
<evidence type="ECO:0000256" key="4">
    <source>
        <dbReference type="ARBA" id="ARBA00022617"/>
    </source>
</evidence>
<keyword evidence="6 14" id="KW-0479">Metal-binding</keyword>
<dbReference type="OrthoDB" id="10260134at2759"/>
<evidence type="ECO:0000256" key="14">
    <source>
        <dbReference type="PIRNR" id="PIRNR000345"/>
    </source>
</evidence>
<dbReference type="PRINTS" id="PR00363">
    <property type="entry name" value="CYTOCHROMEB5"/>
</dbReference>
<dbReference type="SUPFAM" id="SSF55856">
    <property type="entry name" value="Cytochrome b5-like heme/steroid binding domain"/>
    <property type="match status" value="1"/>
</dbReference>
<dbReference type="Proteomes" id="UP000266861">
    <property type="component" value="Unassembled WGS sequence"/>
</dbReference>
<evidence type="ECO:0000259" key="16">
    <source>
        <dbReference type="PROSITE" id="PS50255"/>
    </source>
</evidence>
<dbReference type="InterPro" id="IPR001199">
    <property type="entry name" value="Cyt_B5-like_heme/steroid-bd"/>
</dbReference>
<dbReference type="InterPro" id="IPR018506">
    <property type="entry name" value="Cyt_B5_heme-BS"/>
</dbReference>
<evidence type="ECO:0000256" key="15">
    <source>
        <dbReference type="SAM" id="Phobius"/>
    </source>
</evidence>
<feature type="transmembrane region" description="Helical" evidence="15">
    <location>
        <begin position="185"/>
        <end position="206"/>
    </location>
</feature>
<keyword evidence="11 14" id="KW-0443">Lipid metabolism</keyword>
<dbReference type="GO" id="GO:0005789">
    <property type="term" value="C:endoplasmic reticulum membrane"/>
    <property type="evidence" value="ECO:0007669"/>
    <property type="project" value="TreeGrafter"/>
</dbReference>
<evidence type="ECO:0000256" key="7">
    <source>
        <dbReference type="ARBA" id="ARBA00022832"/>
    </source>
</evidence>
<sequence length="437" mass="50507">MAVADIAQDQKVESGIKKPSTTTKKKHIREEPITWENWYKHINWLHMPLLTSLPFISIFGFFTTEIQSKTVIWSIIYYFITGLGITAGYHRLWSHRAYKAARAFEIFLIFAASGAVEGSIRWWCRDHRAHHRWTDTESDPYSAHKGLFYSHIGWMLLKQNPNRIGKSDISDLDADPLKRLQHRHYGIFAIGMGFVFPSLVAGLGWGDWRGGFFFAGVTRLIFVHHATFCVNSLAHYLGDTPFDDRHTPRDHFITAILSLGEGYHNFHHEFPMDYRNAIRHYQYDPTKWLIKFLSYFGITYGLKKFPENEIKKGIIMMKEKKLNDERNKLDWGKPLDQLPVFTFEEFEENAKENNWICIEGIIHDVTNFMNDHPGGKTLLITSIGKDMTSAFNGGVYDHSNAARNLMSSIRVGVISGGVEIMNRKTTNDIKKILEKEN</sequence>
<reference evidence="17 18" key="1">
    <citation type="submission" date="2018-08" db="EMBL/GenBank/DDBJ databases">
        <title>Genome and evolution of the arbuscular mycorrhizal fungus Diversispora epigaea (formerly Glomus versiforme) and its bacterial endosymbionts.</title>
        <authorList>
            <person name="Sun X."/>
            <person name="Fei Z."/>
            <person name="Harrison M."/>
        </authorList>
    </citation>
    <scope>NUCLEOTIDE SEQUENCE [LARGE SCALE GENOMIC DNA]</scope>
    <source>
        <strain evidence="17 18">IT104</strain>
    </source>
</reference>
<evidence type="ECO:0000256" key="8">
    <source>
        <dbReference type="ARBA" id="ARBA00022989"/>
    </source>
</evidence>
<dbReference type="PRINTS" id="PR00075">
    <property type="entry name" value="FACDDSATRASE"/>
</dbReference>
<comment type="subcellular location">
    <subcellularLocation>
        <location evidence="1">Membrane</location>
        <topology evidence="1">Multi-pass membrane protein</topology>
    </subcellularLocation>
</comment>
<keyword evidence="14" id="KW-0249">Electron transport</keyword>
<feature type="transmembrane region" description="Helical" evidence="15">
    <location>
        <begin position="44"/>
        <end position="64"/>
    </location>
</feature>
<evidence type="ECO:0000256" key="9">
    <source>
        <dbReference type="ARBA" id="ARBA00023002"/>
    </source>
</evidence>
<evidence type="ECO:0000256" key="13">
    <source>
        <dbReference type="ARBA" id="ARBA00023160"/>
    </source>
</evidence>
<evidence type="ECO:0000256" key="5">
    <source>
        <dbReference type="ARBA" id="ARBA00022692"/>
    </source>
</evidence>
<keyword evidence="4 14" id="KW-0349">Heme</keyword>
<dbReference type="InterPro" id="IPR001522">
    <property type="entry name" value="FADS-1_CS"/>
</dbReference>
<dbReference type="AlphaFoldDB" id="A0A397JEN2"/>
<dbReference type="STRING" id="1348612.A0A397JEN2"/>
<dbReference type="GO" id="GO:0006636">
    <property type="term" value="P:unsaturated fatty acid biosynthetic process"/>
    <property type="evidence" value="ECO:0007669"/>
    <property type="project" value="UniProtKB-UniRule"/>
</dbReference>
<evidence type="ECO:0000256" key="11">
    <source>
        <dbReference type="ARBA" id="ARBA00023098"/>
    </source>
</evidence>
<keyword evidence="12 15" id="KW-0472">Membrane</keyword>